<organism evidence="7 8">
    <name type="scientific">Mucilaginibacter gossypii</name>
    <dbReference type="NCBI Taxonomy" id="551996"/>
    <lineage>
        <taxon>Bacteria</taxon>
        <taxon>Pseudomonadati</taxon>
        <taxon>Bacteroidota</taxon>
        <taxon>Sphingobacteriia</taxon>
        <taxon>Sphingobacteriales</taxon>
        <taxon>Sphingobacteriaceae</taxon>
        <taxon>Mucilaginibacter</taxon>
    </lineage>
</organism>
<dbReference type="Gene3D" id="2.40.30.170">
    <property type="match status" value="1"/>
</dbReference>
<sequence length="377" mass="41325">MLMNLNNLKPPIANIMKLKYIVLLSSISLMAACAGNQKPVDLTETQKTNQKASGYETGKVSEKALSSEARLPGQLKPYNEVNLFPKVNGFVKTVFVDRGTLVKKGQLLVTLEAPEMESQLQAADSRYMQAKENAVASKEKYQRLKEAAKEPGSVSPLELDNALAKMKADDAMARSESSIVASVRTMQDYLNIRAPFDGMIIQRNVSPGALVAPGKGTDLPMLILQDIRKLRLEVYIPEDFVDKVDLKQQVKFTFNAMPGQEQTAKISRSANALGSMRSEAIEIDVQNQNGILKPGMYAEVKIPMLSGAKSLLVPNNAIIRSTEREYVIAVKDGKAALIDIKEGLSRHDSTEVFGNLKANDIILKNASDEVKEGTNIN</sequence>
<feature type="coiled-coil region" evidence="2">
    <location>
        <begin position="113"/>
        <end position="147"/>
    </location>
</feature>
<evidence type="ECO:0000259" key="4">
    <source>
        <dbReference type="Pfam" id="PF25954"/>
    </source>
</evidence>
<evidence type="ECO:0000256" key="2">
    <source>
        <dbReference type="SAM" id="Coils"/>
    </source>
</evidence>
<evidence type="ECO:0000256" key="3">
    <source>
        <dbReference type="SAM" id="SignalP"/>
    </source>
</evidence>
<comment type="similarity">
    <text evidence="1">Belongs to the membrane fusion protein (MFP) (TC 8.A.1) family.</text>
</comment>
<feature type="domain" description="CusB-like beta-barrel" evidence="4">
    <location>
        <begin position="232"/>
        <end position="302"/>
    </location>
</feature>
<dbReference type="Gene3D" id="1.10.287.470">
    <property type="entry name" value="Helix hairpin bin"/>
    <property type="match status" value="1"/>
</dbReference>
<dbReference type="InterPro" id="IPR006143">
    <property type="entry name" value="RND_pump_MFP"/>
</dbReference>
<dbReference type="PANTHER" id="PTHR30469">
    <property type="entry name" value="MULTIDRUG RESISTANCE PROTEIN MDTA"/>
    <property type="match status" value="1"/>
</dbReference>
<dbReference type="EMBL" id="FNCG01000015">
    <property type="protein sequence ID" value="SDI01872.1"/>
    <property type="molecule type" value="Genomic_DNA"/>
</dbReference>
<dbReference type="Gene3D" id="2.40.50.100">
    <property type="match status" value="1"/>
</dbReference>
<dbReference type="InterPro" id="IPR058637">
    <property type="entry name" value="YknX-like_C"/>
</dbReference>
<evidence type="ECO:0000259" key="6">
    <source>
        <dbReference type="Pfam" id="PF25989"/>
    </source>
</evidence>
<dbReference type="Proteomes" id="UP000199705">
    <property type="component" value="Unassembled WGS sequence"/>
</dbReference>
<dbReference type="NCBIfam" id="TIGR01730">
    <property type="entry name" value="RND_mfp"/>
    <property type="match status" value="1"/>
</dbReference>
<dbReference type="Gene3D" id="2.40.420.20">
    <property type="match status" value="1"/>
</dbReference>
<feature type="domain" description="CzcB-like barrel-sandwich hybrid" evidence="5">
    <location>
        <begin position="81"/>
        <end position="212"/>
    </location>
</feature>
<feature type="chain" id="PRO_5011449708" evidence="3">
    <location>
        <begin position="35"/>
        <end position="377"/>
    </location>
</feature>
<dbReference type="PANTHER" id="PTHR30469:SF37">
    <property type="entry name" value="RAGD PROTEIN"/>
    <property type="match status" value="1"/>
</dbReference>
<proteinExistence type="inferred from homology"/>
<dbReference type="InterPro" id="IPR058647">
    <property type="entry name" value="BSH_CzcB-like"/>
</dbReference>
<name>A0A1G8H5E2_9SPHI</name>
<dbReference type="GO" id="GO:0015562">
    <property type="term" value="F:efflux transmembrane transporter activity"/>
    <property type="evidence" value="ECO:0007669"/>
    <property type="project" value="TreeGrafter"/>
</dbReference>
<dbReference type="Pfam" id="PF25973">
    <property type="entry name" value="BSH_CzcB"/>
    <property type="match status" value="1"/>
</dbReference>
<evidence type="ECO:0000256" key="1">
    <source>
        <dbReference type="ARBA" id="ARBA00009477"/>
    </source>
</evidence>
<protein>
    <submittedName>
        <fullName evidence="7">RND family efflux transporter, MFP subunit</fullName>
    </submittedName>
</protein>
<feature type="signal peptide" evidence="3">
    <location>
        <begin position="1"/>
        <end position="34"/>
    </location>
</feature>
<gene>
    <name evidence="7" type="ORF">SAMN05192573_11545</name>
</gene>
<dbReference type="AlphaFoldDB" id="A0A1G8H5E2"/>
<feature type="domain" description="YknX-like C-terminal permuted SH3-like" evidence="6">
    <location>
        <begin position="311"/>
        <end position="376"/>
    </location>
</feature>
<evidence type="ECO:0000313" key="8">
    <source>
        <dbReference type="Proteomes" id="UP000199705"/>
    </source>
</evidence>
<keyword evidence="2" id="KW-0175">Coiled coil</keyword>
<dbReference type="InterPro" id="IPR058792">
    <property type="entry name" value="Beta-barrel_RND_2"/>
</dbReference>
<evidence type="ECO:0000259" key="5">
    <source>
        <dbReference type="Pfam" id="PF25973"/>
    </source>
</evidence>
<dbReference type="GO" id="GO:1990281">
    <property type="term" value="C:efflux pump complex"/>
    <property type="evidence" value="ECO:0007669"/>
    <property type="project" value="TreeGrafter"/>
</dbReference>
<keyword evidence="8" id="KW-1185">Reference proteome</keyword>
<evidence type="ECO:0000313" key="7">
    <source>
        <dbReference type="EMBL" id="SDI01872.1"/>
    </source>
</evidence>
<dbReference type="SUPFAM" id="SSF111369">
    <property type="entry name" value="HlyD-like secretion proteins"/>
    <property type="match status" value="1"/>
</dbReference>
<accession>A0A1G8H5E2</accession>
<keyword evidence="3" id="KW-0732">Signal</keyword>
<dbReference type="Pfam" id="PF25989">
    <property type="entry name" value="YknX_C"/>
    <property type="match status" value="1"/>
</dbReference>
<dbReference type="Pfam" id="PF25954">
    <property type="entry name" value="Beta-barrel_RND_2"/>
    <property type="match status" value="1"/>
</dbReference>
<dbReference type="STRING" id="551996.SAMN05192573_11545"/>
<reference evidence="8" key="1">
    <citation type="submission" date="2016-10" db="EMBL/GenBank/DDBJ databases">
        <authorList>
            <person name="Varghese N."/>
            <person name="Submissions S."/>
        </authorList>
    </citation>
    <scope>NUCLEOTIDE SEQUENCE [LARGE SCALE GENOMIC DNA]</scope>
    <source>
        <strain evidence="8">Gh-67</strain>
    </source>
</reference>